<protein>
    <submittedName>
        <fullName evidence="2">Uncharacterized protein</fullName>
    </submittedName>
</protein>
<feature type="region of interest" description="Disordered" evidence="1">
    <location>
        <begin position="1"/>
        <end position="21"/>
    </location>
</feature>
<dbReference type="Proteomes" id="UP000629468">
    <property type="component" value="Unassembled WGS sequence"/>
</dbReference>
<dbReference type="AlphaFoldDB" id="A0A8H7F3L7"/>
<feature type="compositionally biased region" description="Basic and acidic residues" evidence="1">
    <location>
        <begin position="478"/>
        <end position="499"/>
    </location>
</feature>
<feature type="compositionally biased region" description="Basic residues" evidence="1">
    <location>
        <begin position="503"/>
        <end position="542"/>
    </location>
</feature>
<feature type="region of interest" description="Disordered" evidence="1">
    <location>
        <begin position="303"/>
        <end position="324"/>
    </location>
</feature>
<reference evidence="2 3" key="1">
    <citation type="journal article" name="Sci. Rep.">
        <title>Telomere-to-telomere assembled and centromere annotated genomes of the two main subspecies of the button mushroom Agaricus bisporus reveal especially polymorphic chromosome ends.</title>
        <authorList>
            <person name="Sonnenberg A.S.M."/>
            <person name="Sedaghat-Telgerd N."/>
            <person name="Lavrijssen B."/>
            <person name="Ohm R.A."/>
            <person name="Hendrickx P.M."/>
            <person name="Scholtmeijer K."/>
            <person name="Baars J.J.P."/>
            <person name="van Peer A."/>
        </authorList>
    </citation>
    <scope>NUCLEOTIDE SEQUENCE [LARGE SCALE GENOMIC DNA]</scope>
    <source>
        <strain evidence="2 3">H119_p4</strain>
    </source>
</reference>
<feature type="compositionally biased region" description="Basic residues" evidence="1">
    <location>
        <begin position="185"/>
        <end position="199"/>
    </location>
</feature>
<dbReference type="EMBL" id="JABXXO010000006">
    <property type="protein sequence ID" value="KAF7776227.1"/>
    <property type="molecule type" value="Genomic_DNA"/>
</dbReference>
<feature type="compositionally biased region" description="Basic and acidic residues" evidence="1">
    <location>
        <begin position="265"/>
        <end position="281"/>
    </location>
</feature>
<accession>A0A8H7F3L7</accession>
<feature type="region of interest" description="Disordered" evidence="1">
    <location>
        <begin position="453"/>
        <end position="542"/>
    </location>
</feature>
<feature type="region of interest" description="Disordered" evidence="1">
    <location>
        <begin position="345"/>
        <end position="397"/>
    </location>
</feature>
<comment type="caution">
    <text evidence="2">The sequence shown here is derived from an EMBL/GenBank/DDBJ whole genome shotgun (WGS) entry which is preliminary data.</text>
</comment>
<proteinExistence type="predicted"/>
<evidence type="ECO:0000256" key="1">
    <source>
        <dbReference type="SAM" id="MobiDB-lite"/>
    </source>
</evidence>
<feature type="compositionally biased region" description="Basic and acidic residues" evidence="1">
    <location>
        <begin position="175"/>
        <end position="184"/>
    </location>
</feature>
<sequence length="542" mass="61649">MPTFNIFKGFGSSKTQPPHPGPIIAKDYAYSAASHPLSVSSAPAHSRSASVPPEIIKSQPLIDPSLKRRVTLKKRNKHHYYLPEDIAPVSLAEPQYVPQDDIIPGPPPIMHDQLSGLHINNSPYHGEGRSYAYNDYHHPQSPYVTSPPGRGPVVGQAYDDDLPLHPQPFSPHGGTHPEIHDGRHVSRSHRRHRHHHSHSPHQYDSYAAPPVHGQYSHGQRDSHSRSRSFTPIPSVYREPDSGDLDMYADPADGDGYMRGGTRNRRPTDRYEHEYSEGEGHGYGRQAQTQARIGWLPDDTYRREDAEPRDVNDPEATLMSNSEPEVIPGPVASENPFHSNFYRAREQVHGDRHRGHETATEPRKKTYMYNDRHSSEIIEPRMRERYPSHHSGDDSEPEEYRYIVPKGVSVIFRDHDGNPIARIGHPGPTSGGRQKDMLPFTVQDEYGNILYRHEGDHYRDGRHHRSGAPPRPRTAKVIMIDKHGDQIPLKTDEGLSDRSYHSQPSHRSHRSHHPHHSQHSHHSHHSHSSSRHPHSSGKRRTYH</sequence>
<organism evidence="2 3">
    <name type="scientific">Agaricus bisporus var. burnettii</name>
    <dbReference type="NCBI Taxonomy" id="192524"/>
    <lineage>
        <taxon>Eukaryota</taxon>
        <taxon>Fungi</taxon>
        <taxon>Dikarya</taxon>
        <taxon>Basidiomycota</taxon>
        <taxon>Agaricomycotina</taxon>
        <taxon>Agaricomycetes</taxon>
        <taxon>Agaricomycetidae</taxon>
        <taxon>Agaricales</taxon>
        <taxon>Agaricineae</taxon>
        <taxon>Agaricaceae</taxon>
        <taxon>Agaricus</taxon>
    </lineage>
</organism>
<name>A0A8H7F3L7_AGABI</name>
<gene>
    <name evidence="2" type="ORF">Agabi119p4_4620</name>
</gene>
<evidence type="ECO:0000313" key="2">
    <source>
        <dbReference type="EMBL" id="KAF7776227.1"/>
    </source>
</evidence>
<feature type="region of interest" description="Disordered" evidence="1">
    <location>
        <begin position="148"/>
        <end position="286"/>
    </location>
</feature>
<evidence type="ECO:0000313" key="3">
    <source>
        <dbReference type="Proteomes" id="UP000629468"/>
    </source>
</evidence>